<sequence length="153" mass="17626">MKVREATEQEYEKIYRQGYREWAKGRSLQQYITDNQKEETLGKRYVLVDGKENIIASLMLLEFKPRLFGIGSIVVEPEFRGIGAGAQLIKESLKLHADAAFMLYSEIGAAYYERFGFRALPESYQSSVQAICMIRADKELCLQILKEPVPPYF</sequence>
<dbReference type="Gene3D" id="3.40.630.30">
    <property type="match status" value="1"/>
</dbReference>
<name>A0A7H8QBF7_9BACL</name>
<feature type="domain" description="N-acetyltransferase" evidence="1">
    <location>
        <begin position="1"/>
        <end position="138"/>
    </location>
</feature>
<evidence type="ECO:0000313" key="2">
    <source>
        <dbReference type="EMBL" id="QKX51199.1"/>
    </source>
</evidence>
<evidence type="ECO:0000259" key="1">
    <source>
        <dbReference type="PROSITE" id="PS51186"/>
    </source>
</evidence>
<evidence type="ECO:0000313" key="3">
    <source>
        <dbReference type="Proteomes" id="UP000509222"/>
    </source>
</evidence>
<dbReference type="SUPFAM" id="SSF55729">
    <property type="entry name" value="Acyl-CoA N-acyltransferases (Nat)"/>
    <property type="match status" value="1"/>
</dbReference>
<proteinExistence type="predicted"/>
<protein>
    <submittedName>
        <fullName evidence="2">GNAT family N-acetyltransferase</fullName>
    </submittedName>
</protein>
<dbReference type="EMBL" id="CP051177">
    <property type="protein sequence ID" value="QKX51199.1"/>
    <property type="molecule type" value="Genomic_DNA"/>
</dbReference>
<accession>A0A7H8QBF7</accession>
<reference evidence="2 3" key="1">
    <citation type="submission" date="2020-04" db="EMBL/GenBank/DDBJ databases">
        <authorList>
            <person name="Pajer P."/>
            <person name="Broz P."/>
        </authorList>
    </citation>
    <scope>NUCLEOTIDE SEQUENCE [LARGE SCALE GENOMIC DNA]</scope>
    <source>
        <strain evidence="3">NRL-ATB46093</strain>
    </source>
</reference>
<dbReference type="PROSITE" id="PS51186">
    <property type="entry name" value="GNAT"/>
    <property type="match status" value="1"/>
</dbReference>
<dbReference type="Proteomes" id="UP000509222">
    <property type="component" value="Chromosome"/>
</dbReference>
<dbReference type="RefSeq" id="WP_053166239.1">
    <property type="nucleotide sequence ID" value="NZ_CP051177.1"/>
</dbReference>
<keyword evidence="2" id="KW-0808">Transferase</keyword>
<dbReference type="AlphaFoldDB" id="A0A7H8QBF7"/>
<reference evidence="3" key="2">
    <citation type="submission" date="2020-06" db="EMBL/GenBank/DDBJ databases">
        <title>Isolation of Planomicrobium glaciei.</title>
        <authorList>
            <person name="Malisova L."/>
            <person name="Safrankova R."/>
            <person name="Jakubu V."/>
            <person name="Spanelova P."/>
        </authorList>
    </citation>
    <scope>NUCLEOTIDE SEQUENCE [LARGE SCALE GENOMIC DNA]</scope>
    <source>
        <strain evidence="3">NRL-ATB46093</strain>
    </source>
</reference>
<dbReference type="InterPro" id="IPR000182">
    <property type="entry name" value="GNAT_dom"/>
</dbReference>
<gene>
    <name evidence="2" type="ORF">HF394_11680</name>
</gene>
<dbReference type="Pfam" id="PF13508">
    <property type="entry name" value="Acetyltransf_7"/>
    <property type="match status" value="1"/>
</dbReference>
<dbReference type="InterPro" id="IPR016181">
    <property type="entry name" value="Acyl_CoA_acyltransferase"/>
</dbReference>
<keyword evidence="3" id="KW-1185">Reference proteome</keyword>
<organism evidence="2 3">
    <name type="scientific">Planococcus glaciei</name>
    <dbReference type="NCBI Taxonomy" id="459472"/>
    <lineage>
        <taxon>Bacteria</taxon>
        <taxon>Bacillati</taxon>
        <taxon>Bacillota</taxon>
        <taxon>Bacilli</taxon>
        <taxon>Bacillales</taxon>
        <taxon>Caryophanaceae</taxon>
        <taxon>Planococcus</taxon>
    </lineage>
</organism>
<dbReference type="GO" id="GO:0016747">
    <property type="term" value="F:acyltransferase activity, transferring groups other than amino-acyl groups"/>
    <property type="evidence" value="ECO:0007669"/>
    <property type="project" value="InterPro"/>
</dbReference>
<dbReference type="CDD" id="cd04301">
    <property type="entry name" value="NAT_SF"/>
    <property type="match status" value="1"/>
</dbReference>